<evidence type="ECO:0000259" key="1">
    <source>
        <dbReference type="Pfam" id="PF02796"/>
    </source>
</evidence>
<dbReference type="InterPro" id="IPR006120">
    <property type="entry name" value="Resolvase_HTH_dom"/>
</dbReference>
<dbReference type="InterPro" id="IPR009057">
    <property type="entry name" value="Homeodomain-like_sf"/>
</dbReference>
<accession>A0A0G3BHC8</accession>
<dbReference type="Proteomes" id="UP000035352">
    <property type="component" value="Chromosome"/>
</dbReference>
<dbReference type="STRING" id="413882.AAW51_2133"/>
<name>A0A0G3BHC8_9BURK</name>
<organism evidence="2 3">
    <name type="scientific">Caldimonas brevitalea</name>
    <dbReference type="NCBI Taxonomy" id="413882"/>
    <lineage>
        <taxon>Bacteria</taxon>
        <taxon>Pseudomonadati</taxon>
        <taxon>Pseudomonadota</taxon>
        <taxon>Betaproteobacteria</taxon>
        <taxon>Burkholderiales</taxon>
        <taxon>Sphaerotilaceae</taxon>
        <taxon>Caldimonas</taxon>
    </lineage>
</organism>
<dbReference type="GO" id="GO:0003677">
    <property type="term" value="F:DNA binding"/>
    <property type="evidence" value="ECO:0007669"/>
    <property type="project" value="InterPro"/>
</dbReference>
<proteinExistence type="predicted"/>
<keyword evidence="3" id="KW-1185">Reference proteome</keyword>
<feature type="domain" description="Resolvase HTH" evidence="1">
    <location>
        <begin position="2"/>
        <end position="39"/>
    </location>
</feature>
<evidence type="ECO:0000313" key="2">
    <source>
        <dbReference type="EMBL" id="AKJ28824.1"/>
    </source>
</evidence>
<protein>
    <recommendedName>
        <fullName evidence="1">Resolvase HTH domain-containing protein</fullName>
    </recommendedName>
</protein>
<reference evidence="2 3" key="1">
    <citation type="submission" date="2015-05" db="EMBL/GenBank/DDBJ databases">
        <authorList>
            <person name="Tang B."/>
            <person name="Yu Y."/>
        </authorList>
    </citation>
    <scope>NUCLEOTIDE SEQUENCE [LARGE SCALE GENOMIC DNA]</scope>
    <source>
        <strain evidence="2 3">DSM 7029</strain>
    </source>
</reference>
<dbReference type="AlphaFoldDB" id="A0A0G3BHC8"/>
<evidence type="ECO:0000313" key="3">
    <source>
        <dbReference type="Proteomes" id="UP000035352"/>
    </source>
</evidence>
<dbReference type="Pfam" id="PF02796">
    <property type="entry name" value="HTH_7"/>
    <property type="match status" value="1"/>
</dbReference>
<dbReference type="Gene3D" id="1.10.10.60">
    <property type="entry name" value="Homeodomain-like"/>
    <property type="match status" value="1"/>
</dbReference>
<sequence>MGRKSKLTERQWEDIGRRLLAGEKGRALAKEYGVAESTIRERFSALHGKVKDVANQMVATEQALKALPISAQIAAHDLAAQLRSISMHLASAANYGAATAHRLSGIAHAKVQEIDDVSPLDDDSRKALQDVAVLTKMANESSTIGINLLSANKETVKEIQRQQRPRPARVAVDVVDAGIPDADA</sequence>
<gene>
    <name evidence="2" type="ORF">AAW51_2133</name>
</gene>
<dbReference type="GO" id="GO:0000150">
    <property type="term" value="F:DNA strand exchange activity"/>
    <property type="evidence" value="ECO:0007669"/>
    <property type="project" value="InterPro"/>
</dbReference>
<dbReference type="SUPFAM" id="SSF46689">
    <property type="entry name" value="Homeodomain-like"/>
    <property type="match status" value="1"/>
</dbReference>
<dbReference type="KEGG" id="pbh:AAW51_2133"/>
<dbReference type="EMBL" id="CP011371">
    <property type="protein sequence ID" value="AKJ28824.1"/>
    <property type="molecule type" value="Genomic_DNA"/>
</dbReference>
<dbReference type="RefSeq" id="WP_238947822.1">
    <property type="nucleotide sequence ID" value="NZ_CP011371.1"/>
</dbReference>